<dbReference type="GO" id="GO:0003677">
    <property type="term" value="F:DNA binding"/>
    <property type="evidence" value="ECO:0007669"/>
    <property type="project" value="UniProtKB-UniRule"/>
</dbReference>
<evidence type="ECO:0000256" key="1">
    <source>
        <dbReference type="ARBA" id="ARBA00023125"/>
    </source>
</evidence>
<dbReference type="SMART" id="SM00862">
    <property type="entry name" value="Trans_reg_C"/>
    <property type="match status" value="1"/>
</dbReference>
<evidence type="ECO:0000313" key="5">
    <source>
        <dbReference type="Proteomes" id="UP000284338"/>
    </source>
</evidence>
<dbReference type="InterPro" id="IPR001867">
    <property type="entry name" value="OmpR/PhoB-type_DNA-bd"/>
</dbReference>
<dbReference type="AlphaFoldDB" id="A0AA93BXV2"/>
<dbReference type="EMBL" id="QYYG01000008">
    <property type="protein sequence ID" value="RJF53871.1"/>
    <property type="molecule type" value="Genomic_DNA"/>
</dbReference>
<organism evidence="4 5">
    <name type="scientific">Serratia inhibens</name>
    <dbReference type="NCBI Taxonomy" id="2338073"/>
    <lineage>
        <taxon>Bacteria</taxon>
        <taxon>Pseudomonadati</taxon>
        <taxon>Pseudomonadota</taxon>
        <taxon>Gammaproteobacteria</taxon>
        <taxon>Enterobacterales</taxon>
        <taxon>Yersiniaceae</taxon>
        <taxon>Serratia</taxon>
    </lineage>
</organism>
<dbReference type="InterPro" id="IPR016032">
    <property type="entry name" value="Sig_transdc_resp-reg_C-effctor"/>
</dbReference>
<protein>
    <submittedName>
        <fullName evidence="4">CadC family transcriptional regulator</fullName>
    </submittedName>
</protein>
<feature type="domain" description="OmpR/PhoB-type" evidence="3">
    <location>
        <begin position="1"/>
        <end position="103"/>
    </location>
</feature>
<comment type="caution">
    <text evidence="4">The sequence shown here is derived from an EMBL/GenBank/DDBJ whole genome shotgun (WGS) entry which is preliminary data.</text>
</comment>
<dbReference type="GO" id="GO:0006355">
    <property type="term" value="P:regulation of DNA-templated transcription"/>
    <property type="evidence" value="ECO:0007669"/>
    <property type="project" value="InterPro"/>
</dbReference>
<evidence type="ECO:0000259" key="3">
    <source>
        <dbReference type="PROSITE" id="PS51755"/>
    </source>
</evidence>
<accession>A0AA93BXV2</accession>
<dbReference type="GO" id="GO:0000160">
    <property type="term" value="P:phosphorelay signal transduction system"/>
    <property type="evidence" value="ECO:0007669"/>
    <property type="project" value="InterPro"/>
</dbReference>
<proteinExistence type="predicted"/>
<dbReference type="RefSeq" id="WP_119805170.1">
    <property type="nucleotide sequence ID" value="NZ_QYYG01000008.1"/>
</dbReference>
<reference evidence="4 5" key="1">
    <citation type="submission" date="2018-09" db="EMBL/GenBank/DDBJ databases">
        <title>Draft genome of a novel serratia sp. strain with antifungal activity.</title>
        <authorList>
            <person name="Dichmann S.I."/>
            <person name="Park B.P."/>
            <person name="Pathiraja D."/>
            <person name="Choi I.-G."/>
            <person name="Stougaard P."/>
            <person name="Hennessy R.C."/>
        </authorList>
    </citation>
    <scope>NUCLEOTIDE SEQUENCE [LARGE SCALE GENOMIC DNA]</scope>
    <source>
        <strain evidence="4 5">S40</strain>
    </source>
</reference>
<gene>
    <name evidence="4" type="ORF">D4100_20940</name>
</gene>
<evidence type="ECO:0000256" key="2">
    <source>
        <dbReference type="PROSITE-ProRule" id="PRU01091"/>
    </source>
</evidence>
<dbReference type="Pfam" id="PF00486">
    <property type="entry name" value="Trans_reg_C"/>
    <property type="match status" value="1"/>
</dbReference>
<dbReference type="Gene3D" id="1.10.10.10">
    <property type="entry name" value="Winged helix-like DNA-binding domain superfamily/Winged helix DNA-binding domain"/>
    <property type="match status" value="1"/>
</dbReference>
<keyword evidence="1 2" id="KW-0238">DNA-binding</keyword>
<dbReference type="InterPro" id="IPR036388">
    <property type="entry name" value="WH-like_DNA-bd_sf"/>
</dbReference>
<feature type="DNA-binding region" description="OmpR/PhoB-type" evidence="2">
    <location>
        <begin position="1"/>
        <end position="103"/>
    </location>
</feature>
<dbReference type="CDD" id="cd00383">
    <property type="entry name" value="trans_reg_C"/>
    <property type="match status" value="1"/>
</dbReference>
<dbReference type="PROSITE" id="PS51755">
    <property type="entry name" value="OMPR_PHOB"/>
    <property type="match status" value="1"/>
</dbReference>
<dbReference type="Proteomes" id="UP000284338">
    <property type="component" value="Unassembled WGS sequence"/>
</dbReference>
<dbReference type="SUPFAM" id="SSF46894">
    <property type="entry name" value="C-terminal effector domain of the bipartite response regulators"/>
    <property type="match status" value="1"/>
</dbReference>
<sequence>MIFVINKKIKYNEYEGTLEDIDDPGNATLLVKPACRLLSIFVRNNDMLIKRKQLLDEVWEDYGLKATDSNLNNYISGLRRSLAKIDTEELIITYPRQGFKFVAKKITRQDLNAALLEKNVIQVSDNDKEEKKPELPTAELTSPPAWWKKAPLKKMAFIAVILVFPYLLSMAYKQIPVSNITNLGKYKNCDIYSIKYNGMQPKEIESVIAKHYTCEDKANIYYYFNIKEKGLPSYASIFAYCPLDVSAACELSYVKS</sequence>
<name>A0AA93BXV2_9GAMM</name>
<keyword evidence="5" id="KW-1185">Reference proteome</keyword>
<evidence type="ECO:0000313" key="4">
    <source>
        <dbReference type="EMBL" id="RJF53871.1"/>
    </source>
</evidence>